<dbReference type="InterPro" id="IPR001623">
    <property type="entry name" value="DnaJ_domain"/>
</dbReference>
<sequence length="125" mass="14529">MGKRKTNNKQELNFTLQRGISSSSTIGRSENSSNKFKLSQKIIPYFFQELKWGEVKEAFLNLSLFLFILGILIFTIVLRAGEEFYSINRTLNKNEGHRNYYEVLGISKKSSNLEIRKAFRKLSLI</sequence>
<keyword evidence="1" id="KW-0472">Membrane</keyword>
<evidence type="ECO:0000256" key="1">
    <source>
        <dbReference type="SAM" id="Phobius"/>
    </source>
</evidence>
<reference evidence="2" key="1">
    <citation type="submission" date="2022-10" db="EMBL/GenBank/DDBJ databases">
        <title>Adaptive evolution leads to modifications in subtelomeric GC content in a zoonotic Cryptosporidium species.</title>
        <authorList>
            <person name="Li J."/>
            <person name="Feng Y."/>
            <person name="Xiao L."/>
        </authorList>
    </citation>
    <scope>NUCLEOTIDE SEQUENCE</scope>
    <source>
        <strain evidence="2">25894</strain>
    </source>
</reference>
<proteinExistence type="predicted"/>
<protein>
    <recommendedName>
        <fullName evidence="4">J domain-containing protein</fullName>
    </recommendedName>
</protein>
<keyword evidence="1" id="KW-1133">Transmembrane helix</keyword>
<feature type="non-terminal residue" evidence="2">
    <location>
        <position position="125"/>
    </location>
</feature>
<dbReference type="CDD" id="cd06257">
    <property type="entry name" value="DnaJ"/>
    <property type="match status" value="1"/>
</dbReference>
<evidence type="ECO:0000313" key="3">
    <source>
        <dbReference type="Proteomes" id="UP001071777"/>
    </source>
</evidence>
<keyword evidence="1" id="KW-0812">Transmembrane</keyword>
<dbReference type="EMBL" id="JAPCXB010000077">
    <property type="protein sequence ID" value="KAJ1609809.1"/>
    <property type="molecule type" value="Genomic_DNA"/>
</dbReference>
<keyword evidence="3" id="KW-1185">Reference proteome</keyword>
<evidence type="ECO:0008006" key="4">
    <source>
        <dbReference type="Google" id="ProtNLM"/>
    </source>
</evidence>
<accession>A0ABQ8P677</accession>
<dbReference type="SUPFAM" id="SSF46565">
    <property type="entry name" value="Chaperone J-domain"/>
    <property type="match status" value="1"/>
</dbReference>
<comment type="caution">
    <text evidence="2">The sequence shown here is derived from an EMBL/GenBank/DDBJ whole genome shotgun (WGS) entry which is preliminary data.</text>
</comment>
<feature type="transmembrane region" description="Helical" evidence="1">
    <location>
        <begin position="58"/>
        <end position="78"/>
    </location>
</feature>
<dbReference type="Gene3D" id="1.10.287.110">
    <property type="entry name" value="DnaJ domain"/>
    <property type="match status" value="1"/>
</dbReference>
<dbReference type="InterPro" id="IPR036869">
    <property type="entry name" value="J_dom_sf"/>
</dbReference>
<evidence type="ECO:0000313" key="2">
    <source>
        <dbReference type="EMBL" id="KAJ1609809.1"/>
    </source>
</evidence>
<gene>
    <name evidence="2" type="ORF">OJ252_2072</name>
</gene>
<dbReference type="Proteomes" id="UP001071777">
    <property type="component" value="Unassembled WGS sequence"/>
</dbReference>
<name>A0ABQ8P677_9CRYT</name>
<organism evidence="2 3">
    <name type="scientific">Cryptosporidium canis</name>
    <dbReference type="NCBI Taxonomy" id="195482"/>
    <lineage>
        <taxon>Eukaryota</taxon>
        <taxon>Sar</taxon>
        <taxon>Alveolata</taxon>
        <taxon>Apicomplexa</taxon>
        <taxon>Conoidasida</taxon>
        <taxon>Coccidia</taxon>
        <taxon>Eucoccidiorida</taxon>
        <taxon>Eimeriorina</taxon>
        <taxon>Cryptosporidiidae</taxon>
        <taxon>Cryptosporidium</taxon>
    </lineage>
</organism>